<dbReference type="Gene3D" id="3.90.180.10">
    <property type="entry name" value="Medium-chain alcohol dehydrogenases, catalytic domain"/>
    <property type="match status" value="1"/>
</dbReference>
<dbReference type="SUPFAM" id="SSF51735">
    <property type="entry name" value="NAD(P)-binding Rossmann-fold domains"/>
    <property type="match status" value="1"/>
</dbReference>
<dbReference type="AlphaFoldDB" id="A0AAE1C1S6"/>
<dbReference type="InterPro" id="IPR036291">
    <property type="entry name" value="NAD(P)-bd_dom_sf"/>
</dbReference>
<dbReference type="GO" id="GO:0016491">
    <property type="term" value="F:oxidoreductase activity"/>
    <property type="evidence" value="ECO:0007669"/>
    <property type="project" value="TreeGrafter"/>
</dbReference>
<dbReference type="InterPro" id="IPR013149">
    <property type="entry name" value="ADH-like_C"/>
</dbReference>
<protein>
    <recommendedName>
        <fullName evidence="5">Alcohol dehydrogenase</fullName>
    </recommendedName>
</protein>
<dbReference type="GO" id="GO:0005739">
    <property type="term" value="C:mitochondrion"/>
    <property type="evidence" value="ECO:0007669"/>
    <property type="project" value="TreeGrafter"/>
</dbReference>
<dbReference type="InterPro" id="IPR011032">
    <property type="entry name" value="GroES-like_sf"/>
</dbReference>
<keyword evidence="4" id="KW-1185">Reference proteome</keyword>
<dbReference type="PANTHER" id="PTHR43677:SF4">
    <property type="entry name" value="QUINONE OXIDOREDUCTASE-LIKE PROTEIN 2"/>
    <property type="match status" value="1"/>
</dbReference>
<dbReference type="InterPro" id="IPR013154">
    <property type="entry name" value="ADH-like_N"/>
</dbReference>
<proteinExistence type="predicted"/>
<feature type="domain" description="Alcohol dehydrogenase-like N-terminal" evidence="2">
    <location>
        <begin position="34"/>
        <end position="148"/>
    </location>
</feature>
<reference evidence="3" key="1">
    <citation type="submission" date="2023-07" db="EMBL/GenBank/DDBJ databases">
        <title>Black Yeasts Isolated from many extreme environments.</title>
        <authorList>
            <person name="Coleine C."/>
            <person name="Stajich J.E."/>
            <person name="Selbmann L."/>
        </authorList>
    </citation>
    <scope>NUCLEOTIDE SEQUENCE</scope>
    <source>
        <strain evidence="3">CCFEE 5485</strain>
    </source>
</reference>
<evidence type="ECO:0000313" key="3">
    <source>
        <dbReference type="EMBL" id="KAK3675027.1"/>
    </source>
</evidence>
<dbReference type="Proteomes" id="UP001274830">
    <property type="component" value="Unassembled WGS sequence"/>
</dbReference>
<accession>A0AAE1C1S6</accession>
<dbReference type="EMBL" id="JAUTXT010000016">
    <property type="protein sequence ID" value="KAK3675027.1"/>
    <property type="molecule type" value="Genomic_DNA"/>
</dbReference>
<organism evidence="3 4">
    <name type="scientific">Recurvomyces mirabilis</name>
    <dbReference type="NCBI Taxonomy" id="574656"/>
    <lineage>
        <taxon>Eukaryota</taxon>
        <taxon>Fungi</taxon>
        <taxon>Dikarya</taxon>
        <taxon>Ascomycota</taxon>
        <taxon>Pezizomycotina</taxon>
        <taxon>Dothideomycetes</taxon>
        <taxon>Dothideomycetidae</taxon>
        <taxon>Mycosphaerellales</taxon>
        <taxon>Teratosphaeriaceae</taxon>
        <taxon>Recurvomyces</taxon>
    </lineage>
</organism>
<dbReference type="CDD" id="cd05188">
    <property type="entry name" value="MDR"/>
    <property type="match status" value="1"/>
</dbReference>
<dbReference type="PANTHER" id="PTHR43677">
    <property type="entry name" value="SHORT-CHAIN DEHYDROGENASE/REDUCTASE"/>
    <property type="match status" value="1"/>
</dbReference>
<dbReference type="SUPFAM" id="SSF50129">
    <property type="entry name" value="GroES-like"/>
    <property type="match status" value="1"/>
</dbReference>
<dbReference type="Pfam" id="PF00107">
    <property type="entry name" value="ADH_zinc_N"/>
    <property type="match status" value="1"/>
</dbReference>
<comment type="caution">
    <text evidence="3">The sequence shown here is derived from an EMBL/GenBank/DDBJ whole genome shotgun (WGS) entry which is preliminary data.</text>
</comment>
<gene>
    <name evidence="3" type="ORF">LTR78_004960</name>
</gene>
<feature type="domain" description="Alcohol dehydrogenase-like C-terminal" evidence="1">
    <location>
        <begin position="202"/>
        <end position="334"/>
    </location>
</feature>
<evidence type="ECO:0008006" key="5">
    <source>
        <dbReference type="Google" id="ProtNLM"/>
    </source>
</evidence>
<evidence type="ECO:0000259" key="1">
    <source>
        <dbReference type="Pfam" id="PF00107"/>
    </source>
</evidence>
<dbReference type="InterPro" id="IPR051397">
    <property type="entry name" value="Zn-ADH-like_protein"/>
</dbReference>
<name>A0AAE1C1S6_9PEZI</name>
<dbReference type="Pfam" id="PF08240">
    <property type="entry name" value="ADH_N"/>
    <property type="match status" value="1"/>
</dbReference>
<sequence length="359" mass="38780">MSTTALPDSMQALILNSTSEPPIVQTVPVPQVTPGTAIVRVLVANIISYTRHIYNGDRKYPFPTPLIPGSSAIGRIVSLPSDATRLQLNDLVFIDCIVRSRDEPTDIFLAAIVEGGTPGSAKLMRDVYRDWTYAEYCRAPIENLIPLNERTLLGSPKEGGLGYTTHDLAYLAAILVPYGGLRGIRLEAGETVVVAPATGPFGGAAVLCALAMGARVLALGRNTASLAKLKERAPYTERLYTVPLTNDPATDLAALQQYGEIDIFFDIGPPEAAKSTHIKTCILSLRHGGRVSLMGGYHEDIPVPHRVIMHRNLTLKGKWMCERDDIFAMLKLVETGMLPLGKKGGVEVTAHSSMPALSR</sequence>
<evidence type="ECO:0000313" key="4">
    <source>
        <dbReference type="Proteomes" id="UP001274830"/>
    </source>
</evidence>
<dbReference type="Gene3D" id="3.40.50.720">
    <property type="entry name" value="NAD(P)-binding Rossmann-like Domain"/>
    <property type="match status" value="1"/>
</dbReference>
<evidence type="ECO:0000259" key="2">
    <source>
        <dbReference type="Pfam" id="PF08240"/>
    </source>
</evidence>